<protein>
    <submittedName>
        <fullName evidence="1">Uncharacterized protein</fullName>
    </submittedName>
</protein>
<proteinExistence type="predicted"/>
<evidence type="ECO:0000313" key="1">
    <source>
        <dbReference type="EMBL" id="MEE6716148.1"/>
    </source>
</evidence>
<name>A0ABU7T1V3_9LACO</name>
<keyword evidence="2" id="KW-1185">Reference proteome</keyword>
<comment type="caution">
    <text evidence="1">The sequence shown here is derived from an EMBL/GenBank/DDBJ whole genome shotgun (WGS) entry which is preliminary data.</text>
</comment>
<dbReference type="Proteomes" id="UP001330016">
    <property type="component" value="Unassembled WGS sequence"/>
</dbReference>
<reference evidence="1 2" key="1">
    <citation type="submission" date="2023-02" db="EMBL/GenBank/DDBJ databases">
        <title>The predominant lactic acid bacteria and yeasts involved in the spontaneous fermentation of millet during the production of the traditional porridge Hausa koko in Ghana.</title>
        <authorList>
            <person name="Atter A."/>
            <person name="Diaz M."/>
        </authorList>
    </citation>
    <scope>NUCLEOTIDE SEQUENCE [LARGE SCALE GENOMIC DNA]</scope>
    <source>
        <strain evidence="1 2">FI11640</strain>
    </source>
</reference>
<sequence length="70" mass="7795">MFHSSKRDAVTAFVEHLSYKQQINLQVALSIANNPSLSPAKARELAVVYWANGHLADDLKNIIGPRSVEY</sequence>
<dbReference type="RefSeq" id="WP_331243942.1">
    <property type="nucleotide sequence ID" value="NZ_JAQSGJ010000027.1"/>
</dbReference>
<organism evidence="1 2">
    <name type="scientific">Schleiferilactobacillus harbinensis</name>
    <dbReference type="NCBI Taxonomy" id="304207"/>
    <lineage>
        <taxon>Bacteria</taxon>
        <taxon>Bacillati</taxon>
        <taxon>Bacillota</taxon>
        <taxon>Bacilli</taxon>
        <taxon>Lactobacillales</taxon>
        <taxon>Lactobacillaceae</taxon>
        <taxon>Schleiferilactobacillus</taxon>
    </lineage>
</organism>
<gene>
    <name evidence="1" type="ORF">PS435_09780</name>
</gene>
<evidence type="ECO:0000313" key="2">
    <source>
        <dbReference type="Proteomes" id="UP001330016"/>
    </source>
</evidence>
<accession>A0ABU7T1V3</accession>
<dbReference type="EMBL" id="JAQSGK010000027">
    <property type="protein sequence ID" value="MEE6716148.1"/>
    <property type="molecule type" value="Genomic_DNA"/>
</dbReference>